<dbReference type="SUPFAM" id="SSF52540">
    <property type="entry name" value="P-loop containing nucleoside triphosphate hydrolases"/>
    <property type="match status" value="1"/>
</dbReference>
<reference evidence="1" key="1">
    <citation type="journal article" date="2020" name="Nat. Commun.">
        <title>Large-scale genome sequencing of mycorrhizal fungi provides insights into the early evolution of symbiotic traits.</title>
        <authorList>
            <person name="Miyauchi S."/>
            <person name="Kiss E."/>
            <person name="Kuo A."/>
            <person name="Drula E."/>
            <person name="Kohler A."/>
            <person name="Sanchez-Garcia M."/>
            <person name="Morin E."/>
            <person name="Andreopoulos B."/>
            <person name="Barry K.W."/>
            <person name="Bonito G."/>
            <person name="Buee M."/>
            <person name="Carver A."/>
            <person name="Chen C."/>
            <person name="Cichocki N."/>
            <person name="Clum A."/>
            <person name="Culley D."/>
            <person name="Crous P.W."/>
            <person name="Fauchery L."/>
            <person name="Girlanda M."/>
            <person name="Hayes R.D."/>
            <person name="Keri Z."/>
            <person name="LaButti K."/>
            <person name="Lipzen A."/>
            <person name="Lombard V."/>
            <person name="Magnuson J."/>
            <person name="Maillard F."/>
            <person name="Murat C."/>
            <person name="Nolan M."/>
            <person name="Ohm R.A."/>
            <person name="Pangilinan J."/>
            <person name="Pereira M.F."/>
            <person name="Perotto S."/>
            <person name="Peter M."/>
            <person name="Pfister S."/>
            <person name="Riley R."/>
            <person name="Sitrit Y."/>
            <person name="Stielow J.B."/>
            <person name="Szollosi G."/>
            <person name="Zifcakova L."/>
            <person name="Stursova M."/>
            <person name="Spatafora J.W."/>
            <person name="Tedersoo L."/>
            <person name="Vaario L.M."/>
            <person name="Yamada A."/>
            <person name="Yan M."/>
            <person name="Wang P."/>
            <person name="Xu J."/>
            <person name="Bruns T."/>
            <person name="Baldrian P."/>
            <person name="Vilgalys R."/>
            <person name="Dunand C."/>
            <person name="Henrissat B."/>
            <person name="Grigoriev I.V."/>
            <person name="Hibbett D."/>
            <person name="Nagy L.G."/>
            <person name="Martin F.M."/>
        </authorList>
    </citation>
    <scope>NUCLEOTIDE SEQUENCE</scope>
    <source>
        <strain evidence="1">UH-Tt-Lm1</strain>
    </source>
</reference>
<dbReference type="OrthoDB" id="1534087at2759"/>
<dbReference type="InterPro" id="IPR011990">
    <property type="entry name" value="TPR-like_helical_dom_sf"/>
</dbReference>
<sequence length="850" mass="95524">MASNPQRPEGRDDVLSKLGAGIETLSLAKDTSSVAPVRAIFESVTDLLKTIGVCSLLSHATTFLFTLDQEPMFNQQGYIELGLNCAEICGALDRGTKGKRTKDISRPVHEAINQLTTIVAEVQKKVTKERERNPASRIFRAESDKDKITAWKLDLNRILHIFDTSVHGESPPPPPRACFGRNELIEKVVCLAENLEPVALIGAGGTGKTSIALTVLHNDRIKKRFGDNRRFIPCDQFPASLPHLLNRLSKAIGAGIENPKDLTPLRPFLSSRDMILFLDNAESIFDPQGTDAREIYTTVQELSRFSNICLGITSRITTVPPHFKRPVISTLSPEAACDIFYSIYDNGGRSEVISDLIRQLDFHALSITLLATTASHNLWDYNRLAKEWDVQRAQVLQTDYNESLAATIEISLASPTFRNLGPHARDLLGVVAFFPQGVAENNLDWLFPTIPNRRNIFDKFCVLSLASRSDNFITMLAPIRDYLRPRDPNLSPLICATRDHYFTRLSVNICPREPGFKEARWIVSEDMNVEYLLDVFIPIDIDLDIVWDACIGFMRHLYWHKGRYTVLGPKVEGLADEHRFKPTCLIELSRLSYSVGNYAEQKRLLSLALKLVREREDDYEVARTLSLLSRANRGLGLHEEGIHQSKEALGIFERLGNTIRQAGCWNLLAWLFRLEGRLDEAEEAGSHAIYLLPEKGQESLVCESHRSLGEIYRFKMEREKAIHHFEKALGIASAFEWHSQIFWIHHSLADLFLAEGGFDEAHLHIDQSKLHTAGNAYELGRAMDTKARIWYRQGRLEDALSEASGALEVFEKLGASRNVVSCKGLLRDIEQEIAEHGTPSSASANTSPSH</sequence>
<evidence type="ECO:0000313" key="1">
    <source>
        <dbReference type="EMBL" id="KAF9792078.1"/>
    </source>
</evidence>
<dbReference type="InterPro" id="IPR027417">
    <property type="entry name" value="P-loop_NTPase"/>
</dbReference>
<dbReference type="InterPro" id="IPR019734">
    <property type="entry name" value="TPR_rpt"/>
</dbReference>
<dbReference type="Gene3D" id="1.25.40.10">
    <property type="entry name" value="Tetratricopeptide repeat domain"/>
    <property type="match status" value="1"/>
</dbReference>
<protein>
    <recommendedName>
        <fullName evidence="3">TPR-like protein</fullName>
    </recommendedName>
</protein>
<evidence type="ECO:0000313" key="2">
    <source>
        <dbReference type="Proteomes" id="UP000736335"/>
    </source>
</evidence>
<dbReference type="CDD" id="cd21037">
    <property type="entry name" value="MLKL_NTD"/>
    <property type="match status" value="1"/>
</dbReference>
<name>A0A9P6LC94_9AGAM</name>
<organism evidence="1 2">
    <name type="scientific">Thelephora terrestris</name>
    <dbReference type="NCBI Taxonomy" id="56493"/>
    <lineage>
        <taxon>Eukaryota</taxon>
        <taxon>Fungi</taxon>
        <taxon>Dikarya</taxon>
        <taxon>Basidiomycota</taxon>
        <taxon>Agaricomycotina</taxon>
        <taxon>Agaricomycetes</taxon>
        <taxon>Thelephorales</taxon>
        <taxon>Thelephoraceae</taxon>
        <taxon>Thelephora</taxon>
    </lineage>
</organism>
<evidence type="ECO:0008006" key="3">
    <source>
        <dbReference type="Google" id="ProtNLM"/>
    </source>
</evidence>
<dbReference type="SUPFAM" id="SSF48452">
    <property type="entry name" value="TPR-like"/>
    <property type="match status" value="1"/>
</dbReference>
<accession>A0A9P6LC94</accession>
<comment type="caution">
    <text evidence="1">The sequence shown here is derived from an EMBL/GenBank/DDBJ whole genome shotgun (WGS) entry which is preliminary data.</text>
</comment>
<reference evidence="1" key="2">
    <citation type="submission" date="2020-11" db="EMBL/GenBank/DDBJ databases">
        <authorList>
            <consortium name="DOE Joint Genome Institute"/>
            <person name="Kuo A."/>
            <person name="Miyauchi S."/>
            <person name="Kiss E."/>
            <person name="Drula E."/>
            <person name="Kohler A."/>
            <person name="Sanchez-Garcia M."/>
            <person name="Andreopoulos B."/>
            <person name="Barry K.W."/>
            <person name="Bonito G."/>
            <person name="Buee M."/>
            <person name="Carver A."/>
            <person name="Chen C."/>
            <person name="Cichocki N."/>
            <person name="Clum A."/>
            <person name="Culley D."/>
            <person name="Crous P.W."/>
            <person name="Fauchery L."/>
            <person name="Girlanda M."/>
            <person name="Hayes R."/>
            <person name="Keri Z."/>
            <person name="Labutti K."/>
            <person name="Lipzen A."/>
            <person name="Lombard V."/>
            <person name="Magnuson J."/>
            <person name="Maillard F."/>
            <person name="Morin E."/>
            <person name="Murat C."/>
            <person name="Nolan M."/>
            <person name="Ohm R."/>
            <person name="Pangilinan J."/>
            <person name="Pereira M."/>
            <person name="Perotto S."/>
            <person name="Peter M."/>
            <person name="Riley R."/>
            <person name="Sitrit Y."/>
            <person name="Stielow B."/>
            <person name="Szollosi G."/>
            <person name="Zifcakova L."/>
            <person name="Stursova M."/>
            <person name="Spatafora J.W."/>
            <person name="Tedersoo L."/>
            <person name="Vaario L.-M."/>
            <person name="Yamada A."/>
            <person name="Yan M."/>
            <person name="Wang P."/>
            <person name="Xu J."/>
            <person name="Bruns T."/>
            <person name="Baldrian P."/>
            <person name="Vilgalys R."/>
            <person name="Henrissat B."/>
            <person name="Grigoriev I.V."/>
            <person name="Hibbett D."/>
            <person name="Nagy L.G."/>
            <person name="Martin F.M."/>
        </authorList>
    </citation>
    <scope>NUCLEOTIDE SEQUENCE</scope>
    <source>
        <strain evidence="1">UH-Tt-Lm1</strain>
    </source>
</reference>
<dbReference type="PANTHER" id="PTHR47691:SF3">
    <property type="entry name" value="HTH-TYPE TRANSCRIPTIONAL REGULATOR RV0890C-RELATED"/>
    <property type="match status" value="1"/>
</dbReference>
<keyword evidence="2" id="KW-1185">Reference proteome</keyword>
<dbReference type="EMBL" id="WIUZ02000001">
    <property type="protein sequence ID" value="KAF9792078.1"/>
    <property type="molecule type" value="Genomic_DNA"/>
</dbReference>
<dbReference type="SMART" id="SM00028">
    <property type="entry name" value="TPR"/>
    <property type="match status" value="3"/>
</dbReference>
<dbReference type="InterPro" id="IPR059179">
    <property type="entry name" value="MLKL-like_MCAfunc"/>
</dbReference>
<dbReference type="Gene3D" id="3.40.50.300">
    <property type="entry name" value="P-loop containing nucleotide triphosphate hydrolases"/>
    <property type="match status" value="1"/>
</dbReference>
<dbReference type="PANTHER" id="PTHR47691">
    <property type="entry name" value="REGULATOR-RELATED"/>
    <property type="match status" value="1"/>
</dbReference>
<dbReference type="Proteomes" id="UP000736335">
    <property type="component" value="Unassembled WGS sequence"/>
</dbReference>
<gene>
    <name evidence="1" type="ORF">BJ322DRAFT_1215331</name>
</gene>
<proteinExistence type="predicted"/>
<dbReference type="AlphaFoldDB" id="A0A9P6LC94"/>